<dbReference type="AlphaFoldDB" id="A0A0L0P158"/>
<evidence type="ECO:0000313" key="1">
    <source>
        <dbReference type="EMBL" id="KNE00097.1"/>
    </source>
</evidence>
<name>A0A0L0P158_CANAR</name>
<organism evidence="1 2">
    <name type="scientific">Candidozyma auris</name>
    <name type="common">Yeast</name>
    <name type="synonym">Candida auris</name>
    <dbReference type="NCBI Taxonomy" id="498019"/>
    <lineage>
        <taxon>Eukaryota</taxon>
        <taxon>Fungi</taxon>
        <taxon>Dikarya</taxon>
        <taxon>Ascomycota</taxon>
        <taxon>Saccharomycotina</taxon>
        <taxon>Pichiomycetes</taxon>
        <taxon>Metschnikowiaceae</taxon>
        <taxon>Candidozyma</taxon>
    </lineage>
</organism>
<dbReference type="EMBL" id="LGST01000020">
    <property type="protein sequence ID" value="KNE00097.1"/>
    <property type="molecule type" value="Genomic_DNA"/>
</dbReference>
<protein>
    <submittedName>
        <fullName evidence="1">Uncharacterized protein</fullName>
    </submittedName>
</protein>
<accession>A0A0L0P158</accession>
<comment type="caution">
    <text evidence="1">The sequence shown here is derived from an EMBL/GenBank/DDBJ whole genome shotgun (WGS) entry which is preliminary data.</text>
</comment>
<reference evidence="2" key="1">
    <citation type="journal article" date="2015" name="BMC Genomics">
        <title>Draft genome of a commonly misdiagnosed multidrug resistant pathogen Candida auris.</title>
        <authorList>
            <person name="Chatterjee S."/>
            <person name="Alampalli S.V."/>
            <person name="Nageshan R.K."/>
            <person name="Chettiar S.T."/>
            <person name="Joshi S."/>
            <person name="Tatu U.S."/>
        </authorList>
    </citation>
    <scope>NUCLEOTIDE SEQUENCE [LARGE SCALE GENOMIC DNA]</scope>
    <source>
        <strain evidence="2">6684</strain>
    </source>
</reference>
<evidence type="ECO:0000313" key="2">
    <source>
        <dbReference type="Proteomes" id="UP000037122"/>
    </source>
</evidence>
<gene>
    <name evidence="1" type="ORF">QG37_03046</name>
</gene>
<dbReference type="Proteomes" id="UP000037122">
    <property type="component" value="Unassembled WGS sequence"/>
</dbReference>
<sequence>MTKFRGRFTARQGLSDLTFGRWQPLRGLGNVHVLGGGSGKRNESRIVQEIVQNTMILRLRVADTSVV</sequence>
<dbReference type="VEuPathDB" id="FungiDB:QG37_03046"/>
<proteinExistence type="predicted"/>